<name>A0A914PBV8_9BILA</name>
<dbReference type="WBParaSite" id="PDA_v2.g12815.t1">
    <property type="protein sequence ID" value="PDA_v2.g12815.t1"/>
    <property type="gene ID" value="PDA_v2.g12815"/>
</dbReference>
<keyword evidence="1" id="KW-1185">Reference proteome</keyword>
<protein>
    <submittedName>
        <fullName evidence="2">Uncharacterized protein</fullName>
    </submittedName>
</protein>
<accession>A0A914PBV8</accession>
<organism evidence="1 2">
    <name type="scientific">Panagrolaimus davidi</name>
    <dbReference type="NCBI Taxonomy" id="227884"/>
    <lineage>
        <taxon>Eukaryota</taxon>
        <taxon>Metazoa</taxon>
        <taxon>Ecdysozoa</taxon>
        <taxon>Nematoda</taxon>
        <taxon>Chromadorea</taxon>
        <taxon>Rhabditida</taxon>
        <taxon>Tylenchina</taxon>
        <taxon>Panagrolaimomorpha</taxon>
        <taxon>Panagrolaimoidea</taxon>
        <taxon>Panagrolaimidae</taxon>
        <taxon>Panagrolaimus</taxon>
    </lineage>
</organism>
<dbReference type="AlphaFoldDB" id="A0A914PBV8"/>
<evidence type="ECO:0000313" key="1">
    <source>
        <dbReference type="Proteomes" id="UP000887578"/>
    </source>
</evidence>
<proteinExistence type="predicted"/>
<evidence type="ECO:0000313" key="2">
    <source>
        <dbReference type="WBParaSite" id="PDA_v2.g12815.t1"/>
    </source>
</evidence>
<dbReference type="Proteomes" id="UP000887578">
    <property type="component" value="Unplaced"/>
</dbReference>
<sequence>MDISIKSNKVVIVQSCDADDNLYIYSGESKSIKYNDTKKFIKDIPMLFKNVKVVLFNIFRYNPKNEFKSNLHFCEAIKAKMDEHNIRHYFDSVKNVTHSLLFSNSKISIKTRNKVLVVVAVIETVQLLEYEYTENGYKETAIINLSINIQEDPKIAKEKILCSRNPKKIILVGNQDGKELMKFLKIALKSDNLIAFDYPPSCNSQSFFDEWTKWFMDKTFTKYFVMPSNTRTYILGSKIDGRNYSLITLDSLQILPFSTDITLRKLKEDLFYGYIEEDQSCRLISSEQKCHRNQIFLEIDAENFVSIRQNPIIFPKIKELLKQLNERKGCEIPVIGIMQNISVICVYKNGGYQFLDSWNGI</sequence>
<reference evidence="2" key="1">
    <citation type="submission" date="2022-11" db="UniProtKB">
        <authorList>
            <consortium name="WormBaseParasite"/>
        </authorList>
    </citation>
    <scope>IDENTIFICATION</scope>
</reference>